<proteinExistence type="predicted"/>
<dbReference type="PANTHER" id="PTHR11879:SF55">
    <property type="entry name" value="GLUTAMATE OXALOACETATE TRANSAMINASE 1, ISOFORM B"/>
    <property type="match status" value="1"/>
</dbReference>
<dbReference type="Proteomes" id="UP001148838">
    <property type="component" value="Unassembled WGS sequence"/>
</dbReference>
<gene>
    <name evidence="8" type="ORF">ANN_02126</name>
</gene>
<evidence type="ECO:0000256" key="5">
    <source>
        <dbReference type="ARBA" id="ARBA00022679"/>
    </source>
</evidence>
<keyword evidence="4" id="KW-0032">Aminotransferase</keyword>
<evidence type="ECO:0000259" key="7">
    <source>
        <dbReference type="Pfam" id="PF00155"/>
    </source>
</evidence>
<feature type="domain" description="Aminotransferase class I/classII large" evidence="7">
    <location>
        <begin position="69"/>
        <end position="174"/>
    </location>
</feature>
<dbReference type="InterPro" id="IPR000796">
    <property type="entry name" value="Asp_trans"/>
</dbReference>
<dbReference type="EC" id="2.6.1.1" evidence="3"/>
<reference evidence="8 9" key="1">
    <citation type="journal article" date="2022" name="Allergy">
        <title>Genome assembly and annotation of Periplaneta americana reveal a comprehensive cockroach allergen profile.</title>
        <authorList>
            <person name="Wang L."/>
            <person name="Xiong Q."/>
            <person name="Saelim N."/>
            <person name="Wang L."/>
            <person name="Nong W."/>
            <person name="Wan A.T."/>
            <person name="Shi M."/>
            <person name="Liu X."/>
            <person name="Cao Q."/>
            <person name="Hui J.H.L."/>
            <person name="Sookrung N."/>
            <person name="Leung T.F."/>
            <person name="Tungtrongchitr A."/>
            <person name="Tsui S.K.W."/>
        </authorList>
    </citation>
    <scope>NUCLEOTIDE SEQUENCE [LARGE SCALE GENOMIC DNA]</scope>
    <source>
        <strain evidence="8">PWHHKU_190912</strain>
    </source>
</reference>
<evidence type="ECO:0000256" key="6">
    <source>
        <dbReference type="ARBA" id="ARBA00022898"/>
    </source>
</evidence>
<keyword evidence="6" id="KW-0663">Pyridoxal phosphate</keyword>
<dbReference type="InterPro" id="IPR015424">
    <property type="entry name" value="PyrdxlP-dep_Trfase"/>
</dbReference>
<dbReference type="Gene3D" id="3.40.640.10">
    <property type="entry name" value="Type I PLP-dependent aspartate aminotransferase-like (Major domain)"/>
    <property type="match status" value="1"/>
</dbReference>
<keyword evidence="9" id="KW-1185">Reference proteome</keyword>
<dbReference type="EMBL" id="JAJSOF020000001">
    <property type="protein sequence ID" value="KAJ4450697.1"/>
    <property type="molecule type" value="Genomic_DNA"/>
</dbReference>
<dbReference type="SUPFAM" id="SSF53383">
    <property type="entry name" value="PLP-dependent transferases"/>
    <property type="match status" value="1"/>
</dbReference>
<evidence type="ECO:0000256" key="4">
    <source>
        <dbReference type="ARBA" id="ARBA00022576"/>
    </source>
</evidence>
<evidence type="ECO:0000256" key="3">
    <source>
        <dbReference type="ARBA" id="ARBA00012753"/>
    </source>
</evidence>
<evidence type="ECO:0000256" key="2">
    <source>
        <dbReference type="ARBA" id="ARBA00011738"/>
    </source>
</evidence>
<dbReference type="InterPro" id="IPR015421">
    <property type="entry name" value="PyrdxlP-dep_Trfase_major"/>
</dbReference>
<comment type="subunit">
    <text evidence="2">Homodimer.</text>
</comment>
<sequence length="175" mass="20040">MDLREVGYDGRDWINLAQDRDRQRAYCEFSWTLLHMASPQFLQVKSESSQEQTELIDLCVLCFVDEHEDKIDLIPGMYRHEDGQPWVMPFVLNIEKKIIDDAGYNHEYVIFLGLRPFTEMVPQIVLGKNNPVIQSGRAFAVQTASGTAALRAGGELLARHANFDTFYLSDPTWGK</sequence>
<evidence type="ECO:0000313" key="9">
    <source>
        <dbReference type="Proteomes" id="UP001148838"/>
    </source>
</evidence>
<comment type="caution">
    <text evidence="8">The sequence shown here is derived from an EMBL/GenBank/DDBJ whole genome shotgun (WGS) entry which is preliminary data.</text>
</comment>
<evidence type="ECO:0000313" key="8">
    <source>
        <dbReference type="EMBL" id="KAJ4450697.1"/>
    </source>
</evidence>
<protein>
    <recommendedName>
        <fullName evidence="3">aspartate transaminase</fullName>
        <ecNumber evidence="3">2.6.1.1</ecNumber>
    </recommendedName>
</protein>
<accession>A0ABQ8TX73</accession>
<dbReference type="InterPro" id="IPR004839">
    <property type="entry name" value="Aminotransferase_I/II_large"/>
</dbReference>
<organism evidence="8 9">
    <name type="scientific">Periplaneta americana</name>
    <name type="common">American cockroach</name>
    <name type="synonym">Blatta americana</name>
    <dbReference type="NCBI Taxonomy" id="6978"/>
    <lineage>
        <taxon>Eukaryota</taxon>
        <taxon>Metazoa</taxon>
        <taxon>Ecdysozoa</taxon>
        <taxon>Arthropoda</taxon>
        <taxon>Hexapoda</taxon>
        <taxon>Insecta</taxon>
        <taxon>Pterygota</taxon>
        <taxon>Neoptera</taxon>
        <taxon>Polyneoptera</taxon>
        <taxon>Dictyoptera</taxon>
        <taxon>Blattodea</taxon>
        <taxon>Blattoidea</taxon>
        <taxon>Blattidae</taxon>
        <taxon>Blattinae</taxon>
        <taxon>Periplaneta</taxon>
    </lineage>
</organism>
<name>A0ABQ8TX73_PERAM</name>
<dbReference type="Pfam" id="PF00155">
    <property type="entry name" value="Aminotran_1_2"/>
    <property type="match status" value="1"/>
</dbReference>
<keyword evidence="5" id="KW-0808">Transferase</keyword>
<comment type="cofactor">
    <cofactor evidence="1">
        <name>pyridoxal 5'-phosphate</name>
        <dbReference type="ChEBI" id="CHEBI:597326"/>
    </cofactor>
</comment>
<dbReference type="PANTHER" id="PTHR11879">
    <property type="entry name" value="ASPARTATE AMINOTRANSFERASE"/>
    <property type="match status" value="1"/>
</dbReference>
<evidence type="ECO:0000256" key="1">
    <source>
        <dbReference type="ARBA" id="ARBA00001933"/>
    </source>
</evidence>